<evidence type="ECO:0000259" key="9">
    <source>
        <dbReference type="Pfam" id="PF15070"/>
    </source>
</evidence>
<evidence type="ECO:0000313" key="10">
    <source>
        <dbReference type="EMBL" id="VDM64283.1"/>
    </source>
</evidence>
<evidence type="ECO:0000256" key="4">
    <source>
        <dbReference type="ARBA" id="ARBA00022989"/>
    </source>
</evidence>
<protein>
    <submittedName>
        <fullName evidence="12">GOLGA2L5 domain-containing protein</fullName>
    </submittedName>
</protein>
<keyword evidence="11" id="KW-1185">Reference proteome</keyword>
<feature type="compositionally biased region" description="Low complexity" evidence="7">
    <location>
        <begin position="30"/>
        <end position="40"/>
    </location>
</feature>
<evidence type="ECO:0000256" key="3">
    <source>
        <dbReference type="ARBA" id="ARBA00022692"/>
    </source>
</evidence>
<keyword evidence="6" id="KW-0175">Coiled coil</keyword>
<name>A0A0R3Q141_ANGCS</name>
<dbReference type="Proteomes" id="UP000267027">
    <property type="component" value="Unassembled WGS sequence"/>
</dbReference>
<comment type="subcellular location">
    <subcellularLocation>
        <location evidence="1">Membrane</location>
        <topology evidence="1">Multi-pass membrane protein</topology>
    </subcellularLocation>
</comment>
<feature type="transmembrane region" description="Helical" evidence="8">
    <location>
        <begin position="806"/>
        <end position="826"/>
    </location>
</feature>
<keyword evidence="4 8" id="KW-1133">Transmembrane helix</keyword>
<evidence type="ECO:0000256" key="6">
    <source>
        <dbReference type="SAM" id="Coils"/>
    </source>
</evidence>
<dbReference type="STRING" id="334426.A0A0R3Q141"/>
<dbReference type="EMBL" id="UYYA01005171">
    <property type="protein sequence ID" value="VDM64283.1"/>
    <property type="molecule type" value="Genomic_DNA"/>
</dbReference>
<dbReference type="OrthoDB" id="5978643at2759"/>
<reference evidence="10 11" key="2">
    <citation type="submission" date="2018-11" db="EMBL/GenBank/DDBJ databases">
        <authorList>
            <consortium name="Pathogen Informatics"/>
        </authorList>
    </citation>
    <scope>NUCLEOTIDE SEQUENCE [LARGE SCALE GENOMIC DNA]</scope>
    <source>
        <strain evidence="10 11">Costa Rica</strain>
    </source>
</reference>
<evidence type="ECO:0000313" key="12">
    <source>
        <dbReference type="WBParaSite" id="ACOC_0001269701-mRNA-1"/>
    </source>
</evidence>
<dbReference type="PANTHER" id="PTHR31746">
    <property type="entry name" value="TRANSMEMBRANE PROTEIN 229 FAMILY MEMBER"/>
    <property type="match status" value="1"/>
</dbReference>
<evidence type="ECO:0000313" key="11">
    <source>
        <dbReference type="Proteomes" id="UP000267027"/>
    </source>
</evidence>
<feature type="coiled-coil region" evidence="6">
    <location>
        <begin position="357"/>
        <end position="391"/>
    </location>
</feature>
<proteinExistence type="inferred from homology"/>
<feature type="transmembrane region" description="Helical" evidence="8">
    <location>
        <begin position="775"/>
        <end position="794"/>
    </location>
</feature>
<evidence type="ECO:0000256" key="1">
    <source>
        <dbReference type="ARBA" id="ARBA00004141"/>
    </source>
</evidence>
<keyword evidence="5 8" id="KW-0472">Membrane</keyword>
<accession>A0A0R3Q141</accession>
<evidence type="ECO:0000256" key="2">
    <source>
        <dbReference type="ARBA" id="ARBA00006371"/>
    </source>
</evidence>
<organism evidence="12">
    <name type="scientific">Angiostrongylus costaricensis</name>
    <name type="common">Nematode worm</name>
    <dbReference type="NCBI Taxonomy" id="334426"/>
    <lineage>
        <taxon>Eukaryota</taxon>
        <taxon>Metazoa</taxon>
        <taxon>Ecdysozoa</taxon>
        <taxon>Nematoda</taxon>
        <taxon>Chromadorea</taxon>
        <taxon>Rhabditida</taxon>
        <taxon>Rhabditina</taxon>
        <taxon>Rhabditomorpha</taxon>
        <taxon>Strongyloidea</taxon>
        <taxon>Metastrongylidae</taxon>
        <taxon>Angiostrongylus</taxon>
    </lineage>
</organism>
<dbReference type="GO" id="GO:0016020">
    <property type="term" value="C:membrane"/>
    <property type="evidence" value="ECO:0007669"/>
    <property type="project" value="UniProtKB-SubCell"/>
</dbReference>
<feature type="domain" description="Golgin subfamily A conserved" evidence="9">
    <location>
        <begin position="261"/>
        <end position="409"/>
    </location>
</feature>
<comment type="similarity">
    <text evidence="2">Belongs to the TMEM229 family.</text>
</comment>
<gene>
    <name evidence="10" type="ORF">ACOC_LOCUS12698</name>
</gene>
<dbReference type="InterPro" id="IPR043976">
    <property type="entry name" value="GOLGA_cons_dom"/>
</dbReference>
<feature type="region of interest" description="Disordered" evidence="7">
    <location>
        <begin position="1"/>
        <end position="49"/>
    </location>
</feature>
<dbReference type="Pfam" id="PF15070">
    <property type="entry name" value="GOLGA2L5"/>
    <property type="match status" value="1"/>
</dbReference>
<dbReference type="AlphaFoldDB" id="A0A0R3Q141"/>
<dbReference type="PANTHER" id="PTHR31746:SF3">
    <property type="entry name" value="TRANSMEMBRANE PROTEIN 229B"/>
    <property type="match status" value="1"/>
</dbReference>
<feature type="transmembrane region" description="Helical" evidence="8">
    <location>
        <begin position="711"/>
        <end position="732"/>
    </location>
</feature>
<dbReference type="WBParaSite" id="ACOC_0001269701-mRNA-1">
    <property type="protein sequence ID" value="ACOC_0001269701-mRNA-1"/>
    <property type="gene ID" value="ACOC_0001269701"/>
</dbReference>
<evidence type="ECO:0000256" key="8">
    <source>
        <dbReference type="SAM" id="Phobius"/>
    </source>
</evidence>
<reference evidence="12" key="1">
    <citation type="submission" date="2017-02" db="UniProtKB">
        <authorList>
            <consortium name="WormBaseParasite"/>
        </authorList>
    </citation>
    <scope>IDENTIFICATION</scope>
</reference>
<sequence>MEDYGTSCSPPAFSADNHPARNLVLDQTGSSNSSPSPRNSATANGASASRCPFCSKISHQSNNSEMERNQLLHERNVAVDAYEHVSEQFEQLKDHYAQLHAAYSSLSSSGVHVDVDKQIQQLQSALAVLVEEKTSVQSELRNTKNDLEQERILNENLSAAVKSLRADESKKHQKQLIECEHLLSARSTELDDLRKSEANAQARLLTVQQERSEAQARLKAVAREKELIASELKSVRKELHMKEIYLKQLVPHGLVNNVSSESAISTLNGRVDALQNQVVVLTSERDKLLLTNEELSRHYEICRLEFVSAREKLTAERKVHEAVEKINAEWQEKFDEEGKLVDTMIKEKDMLLLSEQLQNEKATVSRAIAQNRELKEQLVETESRFVALTEEKLQSELARQTAEHQVKELLVLLDNKNQTEYDAQHANNTCMVLGFVLHPSTSLEPSILTEELDISEHGNSGNVTEASRKREHILKTRLEMANQELEEIRADLRRSHTRNEEMNQILRQNAEDENQNSIHVELGQAVARIHELASQNQQLRESIERMVEDRSHFENSLLERSETVEVGNSGGVELENCTSSRDFIRSQSRSIDGSVLELGRSRIITSKHHERLRVKDRQLAAMEADKVETLKRCQELQKALMDVLVRSGALKVGMFCLYRCKFQANFHPRDMKFVMVLTRVRPSRLQKGTVRSGLGKCMTVRHRQWNVFERLFLYGLFGFAAEVCFTATWEAVEHGNRKLIGVTSMYIFFVYGFSILLLEKLYLILKNLIPLPFRAAIYVFVCYSWEFSTGLFLKRWDACPWDYESYFHYHFMGLITFEYIPVWYVSSIACERFLIRYALQSAWLITEEDYEAVGKSQ</sequence>
<feature type="transmembrane region" description="Helical" evidence="8">
    <location>
        <begin position="744"/>
        <end position="763"/>
    </location>
</feature>
<feature type="coiled-coil region" evidence="6">
    <location>
        <begin position="119"/>
        <end position="238"/>
    </location>
</feature>
<evidence type="ECO:0000256" key="7">
    <source>
        <dbReference type="SAM" id="MobiDB-lite"/>
    </source>
</evidence>
<evidence type="ECO:0000256" key="5">
    <source>
        <dbReference type="ARBA" id="ARBA00023136"/>
    </source>
</evidence>
<feature type="coiled-coil region" evidence="6">
    <location>
        <begin position="471"/>
        <end position="498"/>
    </location>
</feature>
<keyword evidence="3 8" id="KW-0812">Transmembrane</keyword>